<name>A0A1U7LKK0_NEOID</name>
<dbReference type="Pfam" id="PF25137">
    <property type="entry name" value="ADH_Fe_C"/>
    <property type="match status" value="1"/>
</dbReference>
<dbReference type="Pfam" id="PF00465">
    <property type="entry name" value="Fe-ADH"/>
    <property type="match status" value="1"/>
</dbReference>
<dbReference type="GO" id="GO:0004022">
    <property type="term" value="F:alcohol dehydrogenase (NAD+) activity"/>
    <property type="evidence" value="ECO:0007669"/>
    <property type="project" value="TreeGrafter"/>
</dbReference>
<sequence length="367" mass="39878">MTELHGSYHPTQLQFLAYGPGCLFQLPAVLEKLECSGTKAFIITGKSLRDKTPVILHIEELLGIHHAGTFSEISQHSPMSHIRRAVKFVNESKADFLISVGGGSPIDSTKAISYEIHKSSGKWLPHIAIPTTLSAAEYTQQAGFTNEEGNKTGVADPHIIPRAVILDARLTTFTPETLWLSSGIRALDHAVELLYHPQASEYPSKQLALRAIADLFEYLPKSKKDCDDIDARQHLQLAAFGSLFPFLFTGGIGLSHNLGRALGATYSIGHGICSCLTLSAVVRYKSKNLPEASQISRILGPLGFTPTGSPEKDALIIAEKIDELIETLGLKTNLKEQNIPGGEAQVIAERAGHEGKQEIIKLVEGLY</sequence>
<feature type="domain" description="Alcohol dehydrogenase iron-type/glycerol dehydrogenase GldA" evidence="2">
    <location>
        <begin position="17"/>
        <end position="167"/>
    </location>
</feature>
<dbReference type="Gene3D" id="1.20.1090.10">
    <property type="entry name" value="Dehydroquinate synthase-like - alpha domain"/>
    <property type="match status" value="1"/>
</dbReference>
<dbReference type="InterPro" id="IPR039697">
    <property type="entry name" value="Alcohol_dehydrogenase_Fe"/>
</dbReference>
<dbReference type="AlphaFoldDB" id="A0A1U7LKK0"/>
<reference evidence="4 5" key="1">
    <citation type="submission" date="2016-04" db="EMBL/GenBank/DDBJ databases">
        <title>Evolutionary innovation and constraint leading to complex multicellularity in the Ascomycota.</title>
        <authorList>
            <person name="Cisse O."/>
            <person name="Nguyen A."/>
            <person name="Hewitt D.A."/>
            <person name="Jedd G."/>
            <person name="Stajich J.E."/>
        </authorList>
    </citation>
    <scope>NUCLEOTIDE SEQUENCE [LARGE SCALE GENOMIC DNA]</scope>
    <source>
        <strain evidence="4 5">DAH-3</strain>
    </source>
</reference>
<proteinExistence type="predicted"/>
<dbReference type="Gene3D" id="3.40.50.1970">
    <property type="match status" value="1"/>
</dbReference>
<evidence type="ECO:0000313" key="4">
    <source>
        <dbReference type="EMBL" id="OLL23177.1"/>
    </source>
</evidence>
<keyword evidence="1" id="KW-0560">Oxidoreductase</keyword>
<evidence type="ECO:0000259" key="2">
    <source>
        <dbReference type="Pfam" id="PF00465"/>
    </source>
</evidence>
<evidence type="ECO:0000256" key="1">
    <source>
        <dbReference type="ARBA" id="ARBA00023002"/>
    </source>
</evidence>
<dbReference type="STRING" id="1198029.A0A1U7LKK0"/>
<feature type="domain" description="Fe-containing alcohol dehydrogenase-like C-terminal" evidence="3">
    <location>
        <begin position="181"/>
        <end position="352"/>
    </location>
</feature>
<protein>
    <submittedName>
        <fullName evidence="4">Maleylacetate reductase</fullName>
    </submittedName>
</protein>
<organism evidence="4 5">
    <name type="scientific">Neolecta irregularis (strain DAH-3)</name>
    <dbReference type="NCBI Taxonomy" id="1198029"/>
    <lineage>
        <taxon>Eukaryota</taxon>
        <taxon>Fungi</taxon>
        <taxon>Dikarya</taxon>
        <taxon>Ascomycota</taxon>
        <taxon>Taphrinomycotina</taxon>
        <taxon>Neolectales</taxon>
        <taxon>Neolectaceae</taxon>
        <taxon>Neolecta</taxon>
    </lineage>
</organism>
<comment type="caution">
    <text evidence="4">The sequence shown here is derived from an EMBL/GenBank/DDBJ whole genome shotgun (WGS) entry which is preliminary data.</text>
</comment>
<dbReference type="OrthoDB" id="339764at2759"/>
<accession>A0A1U7LKK0</accession>
<dbReference type="PANTHER" id="PTHR11496:SF97">
    <property type="entry name" value="ALCOHOL DEHYDROGENASE IRON-TYPE_GLYCEROL DEHYDROGENASE GLDA DOMAIN-CONTAINING PROTEIN"/>
    <property type="match status" value="1"/>
</dbReference>
<keyword evidence="5" id="KW-1185">Reference proteome</keyword>
<dbReference type="InterPro" id="IPR056798">
    <property type="entry name" value="ADH_Fe_C"/>
</dbReference>
<evidence type="ECO:0000259" key="3">
    <source>
        <dbReference type="Pfam" id="PF25137"/>
    </source>
</evidence>
<dbReference type="InterPro" id="IPR001670">
    <property type="entry name" value="ADH_Fe/GldA"/>
</dbReference>
<dbReference type="Proteomes" id="UP000186594">
    <property type="component" value="Unassembled WGS sequence"/>
</dbReference>
<evidence type="ECO:0000313" key="5">
    <source>
        <dbReference type="Proteomes" id="UP000186594"/>
    </source>
</evidence>
<gene>
    <name evidence="4" type="ORF">NEOLI_003975</name>
</gene>
<dbReference type="EMBL" id="LXFE01002192">
    <property type="protein sequence ID" value="OLL23177.1"/>
    <property type="molecule type" value="Genomic_DNA"/>
</dbReference>
<dbReference type="SUPFAM" id="SSF56796">
    <property type="entry name" value="Dehydroquinate synthase-like"/>
    <property type="match status" value="1"/>
</dbReference>
<dbReference type="PANTHER" id="PTHR11496">
    <property type="entry name" value="ALCOHOL DEHYDROGENASE"/>
    <property type="match status" value="1"/>
</dbReference>
<dbReference type="CDD" id="cd08192">
    <property type="entry name" value="MAR-like"/>
    <property type="match status" value="1"/>
</dbReference>
<dbReference type="GO" id="GO:0046872">
    <property type="term" value="F:metal ion binding"/>
    <property type="evidence" value="ECO:0007669"/>
    <property type="project" value="InterPro"/>
</dbReference>
<dbReference type="GO" id="GO:0005739">
    <property type="term" value="C:mitochondrion"/>
    <property type="evidence" value="ECO:0007669"/>
    <property type="project" value="TreeGrafter"/>
</dbReference>
<dbReference type="OMA" id="MNGFDKG"/>